<reference evidence="1 2" key="1">
    <citation type="submission" date="2019-07" db="EMBL/GenBank/DDBJ databases">
        <title>Whole genome shotgun sequence of Reyranella soli NBRC 108950.</title>
        <authorList>
            <person name="Hosoyama A."/>
            <person name="Uohara A."/>
            <person name="Ohji S."/>
            <person name="Ichikawa N."/>
        </authorList>
    </citation>
    <scope>NUCLEOTIDE SEQUENCE [LARGE SCALE GENOMIC DNA]</scope>
    <source>
        <strain evidence="1 2">NBRC 108950</strain>
    </source>
</reference>
<sequence>MQLSSDQWSVMERLHANFNDREAHTRLPLPIARFREAATNEIHEHAKHFDDVKTVYVNDSWLLETFANGTPDTMANYVRLYNDDVDEMMSVLVPSARYRKGHCAYGKFTVPQPHGLHTDHSAEDPDSEGEPICIARIETLGTHYVAGDYKAYGPETQSMFKALRYWIAVPEGEPEDILDELLKRETLMTIPVNRVMLMVAGNSSRNSQVTQHIAARPPQGGLHSAFFQRQYKLS</sequence>
<proteinExistence type="predicted"/>
<dbReference type="EMBL" id="BKAJ01000013">
    <property type="protein sequence ID" value="GEP53603.1"/>
    <property type="molecule type" value="Genomic_DNA"/>
</dbReference>
<evidence type="ECO:0000313" key="2">
    <source>
        <dbReference type="Proteomes" id="UP000321058"/>
    </source>
</evidence>
<name>A0A512N3T7_9HYPH</name>
<dbReference type="AlphaFoldDB" id="A0A512N3T7"/>
<organism evidence="1 2">
    <name type="scientific">Reyranella soli</name>
    <dbReference type="NCBI Taxonomy" id="1230389"/>
    <lineage>
        <taxon>Bacteria</taxon>
        <taxon>Pseudomonadati</taxon>
        <taxon>Pseudomonadota</taxon>
        <taxon>Alphaproteobacteria</taxon>
        <taxon>Hyphomicrobiales</taxon>
        <taxon>Reyranellaceae</taxon>
        <taxon>Reyranella</taxon>
    </lineage>
</organism>
<accession>A0A512N3T7</accession>
<evidence type="ECO:0000313" key="1">
    <source>
        <dbReference type="EMBL" id="GEP53603.1"/>
    </source>
</evidence>
<protein>
    <submittedName>
        <fullName evidence="1">Uncharacterized protein</fullName>
    </submittedName>
</protein>
<dbReference type="Proteomes" id="UP000321058">
    <property type="component" value="Unassembled WGS sequence"/>
</dbReference>
<keyword evidence="2" id="KW-1185">Reference proteome</keyword>
<gene>
    <name evidence="1" type="ORF">RSO01_07690</name>
</gene>
<comment type="caution">
    <text evidence="1">The sequence shown here is derived from an EMBL/GenBank/DDBJ whole genome shotgun (WGS) entry which is preliminary data.</text>
</comment>